<evidence type="ECO:0008006" key="11">
    <source>
        <dbReference type="Google" id="ProtNLM"/>
    </source>
</evidence>
<protein>
    <recommendedName>
        <fullName evidence="11">Nucleolar protein 11</fullName>
    </recommendedName>
</protein>
<keyword evidence="3" id="KW-0805">Transcription regulation</keyword>
<dbReference type="PANTHER" id="PTHR15633">
    <property type="entry name" value="NUCLEOLAR PROTEIN 11"/>
    <property type="match status" value="1"/>
</dbReference>
<sequence length="629" mass="71216">MAALIEHVLLSSFSSENEFLAVEPGNENGLLTVTRRNKGVDVFKEADQKLVKSWSVRHGLTLTSPVKWCSNINHFITVVNNQEIRFWDNETTDFEKAKKKHINTTVHQILVVPGWEPIVLCSNGTVDFLEKIRDGLVSSSSNTDASDSKDEAITWCKATTLHQHLCVLLVKQRKDDNSSLTIQIHWYNTESSTWTQQTKDLRSPESHHLHSVDCISHREDIHVYSLWSNGDIQHMRINLHSVNENKTIHTLSGLGPYATMVLIDHTHAAVAGIKQADEEGLGIMDIKFGALQTWKPFPQVCNRKVQLSCIGECLYLHCKRALYFYKFHCPPSSVSSLLGQQLDAAVRNISKETNIASVAWESHRRIGDKPDEVQNLYMKLLDATELLKKKNYSEWTMSSDMVKLIERCLSEKKFWARDELSELIRRNCIPSSLVPALFEALIQHGEVALISEALNIVHDVPEKALCTLMAFILQPENKSVIDTEVDVAMETDSENGCLEGLTPQQSHLIKCVLRMPFSDVFLLECLRSLAFRDVLKLLQCLCSLIEDKSFNTNIVDWLGLLIDSHMTQLVISPDAHVLLLNLHNVVQSQVEICEELAVVEALLAQLKEKSSLPQKQRVGQYCIEVLHVY</sequence>
<proteinExistence type="predicted"/>
<dbReference type="PANTHER" id="PTHR15633:SF2">
    <property type="entry name" value="NUCLEOLAR PROTEIN 11"/>
    <property type="match status" value="1"/>
</dbReference>
<dbReference type="Proteomes" id="UP001634394">
    <property type="component" value="Unassembled WGS sequence"/>
</dbReference>
<evidence type="ECO:0000256" key="2">
    <source>
        <dbReference type="ARBA" id="ARBA00022552"/>
    </source>
</evidence>
<evidence type="ECO:0000256" key="4">
    <source>
        <dbReference type="ARBA" id="ARBA00023159"/>
    </source>
</evidence>
<evidence type="ECO:0000256" key="6">
    <source>
        <dbReference type="ARBA" id="ARBA00023242"/>
    </source>
</evidence>
<reference evidence="9 10" key="1">
    <citation type="submission" date="2024-11" db="EMBL/GenBank/DDBJ databases">
        <title>Chromosome-level genome assembly of the freshwater bivalve Anodonta woodiana.</title>
        <authorList>
            <person name="Chen X."/>
        </authorList>
    </citation>
    <scope>NUCLEOTIDE SEQUENCE [LARGE SCALE GENOMIC DNA]</scope>
    <source>
        <strain evidence="9">MN2024</strain>
        <tissue evidence="9">Gills</tissue>
    </source>
</reference>
<dbReference type="InterPro" id="IPR042859">
    <property type="entry name" value="NOL11"/>
</dbReference>
<evidence type="ECO:0000259" key="7">
    <source>
        <dbReference type="Pfam" id="PF08168"/>
    </source>
</evidence>
<keyword evidence="2" id="KW-0698">rRNA processing</keyword>
<evidence type="ECO:0000256" key="5">
    <source>
        <dbReference type="ARBA" id="ARBA00023163"/>
    </source>
</evidence>
<evidence type="ECO:0000259" key="8">
    <source>
        <dbReference type="Pfam" id="PF20998"/>
    </source>
</evidence>
<dbReference type="InterPro" id="IPR048897">
    <property type="entry name" value="Nol11_C"/>
</dbReference>
<evidence type="ECO:0000313" key="10">
    <source>
        <dbReference type="Proteomes" id="UP001634394"/>
    </source>
</evidence>
<comment type="subcellular location">
    <subcellularLocation>
        <location evidence="1">Nucleus</location>
        <location evidence="1">Nucleolus</location>
    </subcellularLocation>
</comment>
<keyword evidence="10" id="KW-1185">Reference proteome</keyword>
<dbReference type="AlphaFoldDB" id="A0ABD3WTU0"/>
<dbReference type="GO" id="GO:0005730">
    <property type="term" value="C:nucleolus"/>
    <property type="evidence" value="ECO:0007669"/>
    <property type="project" value="UniProtKB-SubCell"/>
</dbReference>
<keyword evidence="5" id="KW-0804">Transcription</keyword>
<dbReference type="Pfam" id="PF20998">
    <property type="entry name" value="Nol11_C"/>
    <property type="match status" value="1"/>
</dbReference>
<dbReference type="EMBL" id="JBJQND010000005">
    <property type="protein sequence ID" value="KAL3876960.1"/>
    <property type="molecule type" value="Genomic_DNA"/>
</dbReference>
<dbReference type="InterPro" id="IPR012584">
    <property type="entry name" value="NOL11_N"/>
</dbReference>
<evidence type="ECO:0000313" key="9">
    <source>
        <dbReference type="EMBL" id="KAL3876960.1"/>
    </source>
</evidence>
<gene>
    <name evidence="9" type="ORF">ACJMK2_034736</name>
</gene>
<keyword evidence="6" id="KW-0539">Nucleus</keyword>
<evidence type="ECO:0000256" key="3">
    <source>
        <dbReference type="ARBA" id="ARBA00023015"/>
    </source>
</evidence>
<organism evidence="9 10">
    <name type="scientific">Sinanodonta woodiana</name>
    <name type="common">Chinese pond mussel</name>
    <name type="synonym">Anodonta woodiana</name>
    <dbReference type="NCBI Taxonomy" id="1069815"/>
    <lineage>
        <taxon>Eukaryota</taxon>
        <taxon>Metazoa</taxon>
        <taxon>Spiralia</taxon>
        <taxon>Lophotrochozoa</taxon>
        <taxon>Mollusca</taxon>
        <taxon>Bivalvia</taxon>
        <taxon>Autobranchia</taxon>
        <taxon>Heteroconchia</taxon>
        <taxon>Palaeoheterodonta</taxon>
        <taxon>Unionida</taxon>
        <taxon>Unionoidea</taxon>
        <taxon>Unionidae</taxon>
        <taxon>Unioninae</taxon>
        <taxon>Sinanodonta</taxon>
    </lineage>
</organism>
<evidence type="ECO:0000256" key="1">
    <source>
        <dbReference type="ARBA" id="ARBA00004604"/>
    </source>
</evidence>
<name>A0ABD3WTU0_SINWO</name>
<accession>A0ABD3WTU0</accession>
<comment type="caution">
    <text evidence="9">The sequence shown here is derived from an EMBL/GenBank/DDBJ whole genome shotgun (WGS) entry which is preliminary data.</text>
</comment>
<feature type="domain" description="Nucleolar protein 11 C-terminal" evidence="8">
    <location>
        <begin position="417"/>
        <end position="629"/>
    </location>
</feature>
<feature type="domain" description="Nucleolar protein 11 N-terminal" evidence="7">
    <location>
        <begin position="1"/>
        <end position="320"/>
    </location>
</feature>
<dbReference type="GO" id="GO:0006364">
    <property type="term" value="P:rRNA processing"/>
    <property type="evidence" value="ECO:0007669"/>
    <property type="project" value="UniProtKB-KW"/>
</dbReference>
<keyword evidence="4" id="KW-0010">Activator</keyword>
<dbReference type="Pfam" id="PF08168">
    <property type="entry name" value="NOL11_N"/>
    <property type="match status" value="1"/>
</dbReference>